<reference evidence="3" key="2">
    <citation type="submission" date="2015-01" db="EMBL/GenBank/DDBJ databases">
        <title>Complete genome sequence of Methylobacterium aquaticum strain 22A.</title>
        <authorList>
            <person name="Tani A."/>
            <person name="Ogura Y."/>
            <person name="Hayashi T."/>
        </authorList>
    </citation>
    <scope>NUCLEOTIDE SEQUENCE [LARGE SCALE GENOMIC DNA]</scope>
    <source>
        <strain evidence="3">MA-22A</strain>
    </source>
</reference>
<evidence type="ECO:0000256" key="1">
    <source>
        <dbReference type="SAM" id="MobiDB-lite"/>
    </source>
</evidence>
<evidence type="ECO:0000313" key="3">
    <source>
        <dbReference type="Proteomes" id="UP000061432"/>
    </source>
</evidence>
<dbReference type="AlphaFoldDB" id="A0A0C6FKX6"/>
<dbReference type="Gene3D" id="1.10.3680.10">
    <property type="entry name" value="TerB-like"/>
    <property type="match status" value="1"/>
</dbReference>
<dbReference type="OrthoDB" id="5459344at2"/>
<protein>
    <recommendedName>
        <fullName evidence="4">DUF533 domain-containing protein</fullName>
    </recommendedName>
</protein>
<dbReference type="PATRIC" id="fig|270351.10.peg.2471"/>
<dbReference type="RefSeq" id="WP_060847062.1">
    <property type="nucleotide sequence ID" value="NZ_AP014704.1"/>
</dbReference>
<dbReference type="CDD" id="cd07178">
    <property type="entry name" value="terB_like_YebE"/>
    <property type="match status" value="1"/>
</dbReference>
<accession>A0A0C6FKX6</accession>
<dbReference type="Pfam" id="PF04391">
    <property type="entry name" value="DUF533"/>
    <property type="match status" value="1"/>
</dbReference>
<feature type="region of interest" description="Disordered" evidence="1">
    <location>
        <begin position="41"/>
        <end position="66"/>
    </location>
</feature>
<dbReference type="InterPro" id="IPR029024">
    <property type="entry name" value="TerB-like"/>
</dbReference>
<sequence length="191" mass="19678">MAEVKRVLDALVRSRRGGLAASAALGGLALIAGLAVRATQRGEPGAEPARGAGAPQGPARDTARAPAATPFEAGALSDDEATLCLRIMVAASAADGVIDARERERLDAAVAESGLDLAGRQWLARELEDPATIDEIADRVATPEAGARVYAAARLAIDPDTMQERAFLRMLADALDLDDDALARVESGLAA</sequence>
<dbReference type="EMBL" id="AP014704">
    <property type="protein sequence ID" value="BAQ45794.1"/>
    <property type="molecule type" value="Genomic_DNA"/>
</dbReference>
<dbReference type="STRING" id="270351.Maq22A_c12775"/>
<dbReference type="InterPro" id="IPR007486">
    <property type="entry name" value="YebE"/>
</dbReference>
<evidence type="ECO:0000313" key="2">
    <source>
        <dbReference type="EMBL" id="BAQ45794.1"/>
    </source>
</evidence>
<dbReference type="Proteomes" id="UP000061432">
    <property type="component" value="Chromosome"/>
</dbReference>
<reference evidence="2 3" key="1">
    <citation type="journal article" date="2015" name="Genome Announc.">
        <title>Complete Genome Sequence of Methylobacterium aquaticum Strain 22A, Isolated from Racomitrium japonicum Moss.</title>
        <authorList>
            <person name="Tani A."/>
            <person name="Ogura Y."/>
            <person name="Hayashi T."/>
            <person name="Kimbara K."/>
        </authorList>
    </citation>
    <scope>NUCLEOTIDE SEQUENCE [LARGE SCALE GENOMIC DNA]</scope>
    <source>
        <strain evidence="2 3">MA-22A</strain>
    </source>
</reference>
<name>A0A0C6FKX6_9HYPH</name>
<dbReference type="SUPFAM" id="SSF158682">
    <property type="entry name" value="TerB-like"/>
    <property type="match status" value="1"/>
</dbReference>
<proteinExistence type="predicted"/>
<gene>
    <name evidence="2" type="ORF">Maq22A_c12775</name>
</gene>
<organism evidence="2 3">
    <name type="scientific">Methylobacterium aquaticum</name>
    <dbReference type="NCBI Taxonomy" id="270351"/>
    <lineage>
        <taxon>Bacteria</taxon>
        <taxon>Pseudomonadati</taxon>
        <taxon>Pseudomonadota</taxon>
        <taxon>Alphaproteobacteria</taxon>
        <taxon>Hyphomicrobiales</taxon>
        <taxon>Methylobacteriaceae</taxon>
        <taxon>Methylobacterium</taxon>
    </lineage>
</organism>
<evidence type="ECO:0008006" key="4">
    <source>
        <dbReference type="Google" id="ProtNLM"/>
    </source>
</evidence>
<dbReference type="KEGG" id="maqu:Maq22A_c12775"/>